<evidence type="ECO:0000256" key="1">
    <source>
        <dbReference type="ARBA" id="ARBA00006723"/>
    </source>
</evidence>
<reference evidence="4 5" key="1">
    <citation type="submission" date="2018-11" db="EMBL/GenBank/DDBJ databases">
        <title>Genome sequencing of Paenibacillus sp. KCOM 3021 (= ChDC PVNT-B20).</title>
        <authorList>
            <person name="Kook J.-K."/>
            <person name="Park S.-N."/>
            <person name="Lim Y.K."/>
        </authorList>
    </citation>
    <scope>NUCLEOTIDE SEQUENCE [LARGE SCALE GENOMIC DNA]</scope>
    <source>
        <strain evidence="4 5">KCOM 3021</strain>
    </source>
</reference>
<keyword evidence="5" id="KW-1185">Reference proteome</keyword>
<dbReference type="PANTHER" id="PTHR35530">
    <property type="entry name" value="TAUTOMERASE-RELATED"/>
    <property type="match status" value="1"/>
</dbReference>
<dbReference type="AlphaFoldDB" id="A0A3P3U295"/>
<name>A0A3P3U295_9BACL</name>
<dbReference type="Pfam" id="PF01361">
    <property type="entry name" value="Tautomerase"/>
    <property type="match status" value="1"/>
</dbReference>
<dbReference type="OrthoDB" id="5405937at2"/>
<dbReference type="PANTHER" id="PTHR35530:SF1">
    <property type="entry name" value="2-HYDROXYMUCONATE TAUTOMERASE"/>
    <property type="match status" value="1"/>
</dbReference>
<sequence length="81" mass="9261">MLFMPIINVDCWEGFNEQQKKEWIKALTDATVNLFNLPPDKVLVILRETPLTNWGQAGAIAADPDFLEKSRITDISQQRSE</sequence>
<comment type="caution">
    <text evidence="4">The sequence shown here is derived from an EMBL/GenBank/DDBJ whole genome shotgun (WGS) entry which is preliminary data.</text>
</comment>
<dbReference type="EMBL" id="RRCN01000001">
    <property type="protein sequence ID" value="RRJ63976.1"/>
    <property type="molecule type" value="Genomic_DNA"/>
</dbReference>
<dbReference type="InterPro" id="IPR004370">
    <property type="entry name" value="4-OT-like_dom"/>
</dbReference>
<dbReference type="InterPro" id="IPR014347">
    <property type="entry name" value="Tautomerase/MIF_sf"/>
</dbReference>
<protein>
    <submittedName>
        <fullName evidence="4">4-oxalocrotonate tautomerase family protein</fullName>
    </submittedName>
</protein>
<accession>A0A3P3U295</accession>
<gene>
    <name evidence="4" type="ORF">EHV15_14330</name>
</gene>
<evidence type="ECO:0000313" key="4">
    <source>
        <dbReference type="EMBL" id="RRJ63976.1"/>
    </source>
</evidence>
<evidence type="ECO:0000256" key="2">
    <source>
        <dbReference type="ARBA" id="ARBA00023235"/>
    </source>
</evidence>
<dbReference type="SUPFAM" id="SSF55331">
    <property type="entry name" value="Tautomerase/MIF"/>
    <property type="match status" value="1"/>
</dbReference>
<dbReference type="Proteomes" id="UP000267017">
    <property type="component" value="Unassembled WGS sequence"/>
</dbReference>
<dbReference type="GO" id="GO:0016853">
    <property type="term" value="F:isomerase activity"/>
    <property type="evidence" value="ECO:0007669"/>
    <property type="project" value="UniProtKB-KW"/>
</dbReference>
<evidence type="ECO:0000313" key="5">
    <source>
        <dbReference type="Proteomes" id="UP000267017"/>
    </source>
</evidence>
<feature type="domain" description="4-oxalocrotonate tautomerase-like" evidence="3">
    <location>
        <begin position="5"/>
        <end position="59"/>
    </location>
</feature>
<organism evidence="4 5">
    <name type="scientific">Paenibacillus oralis</name>
    <dbReference type="NCBI Taxonomy" id="2490856"/>
    <lineage>
        <taxon>Bacteria</taxon>
        <taxon>Bacillati</taxon>
        <taxon>Bacillota</taxon>
        <taxon>Bacilli</taxon>
        <taxon>Bacillales</taxon>
        <taxon>Paenibacillaceae</taxon>
        <taxon>Paenibacillus</taxon>
    </lineage>
</organism>
<proteinExistence type="inferred from homology"/>
<evidence type="ECO:0000259" key="3">
    <source>
        <dbReference type="Pfam" id="PF01361"/>
    </source>
</evidence>
<dbReference type="Gene3D" id="3.30.429.10">
    <property type="entry name" value="Macrophage Migration Inhibitory Factor"/>
    <property type="match status" value="1"/>
</dbReference>
<comment type="similarity">
    <text evidence="1">Belongs to the 4-oxalocrotonate tautomerase family.</text>
</comment>
<keyword evidence="2" id="KW-0413">Isomerase</keyword>